<reference evidence="1 2" key="1">
    <citation type="submission" date="2020-08" db="EMBL/GenBank/DDBJ databases">
        <title>Genomic Encyclopedia of Type Strains, Phase IV (KMG-IV): sequencing the most valuable type-strain genomes for metagenomic binning, comparative biology and taxonomic classification.</title>
        <authorList>
            <person name="Goeker M."/>
        </authorList>
    </citation>
    <scope>NUCLEOTIDE SEQUENCE [LARGE SCALE GENOMIC DNA]</scope>
    <source>
        <strain evidence="1 2">DSM 26438</strain>
    </source>
</reference>
<gene>
    <name evidence="1" type="ORF">GGQ73_004545</name>
</gene>
<organism evidence="1 2">
    <name type="scientific">Rhizobium skierniewicense</name>
    <dbReference type="NCBI Taxonomy" id="984260"/>
    <lineage>
        <taxon>Bacteria</taxon>
        <taxon>Pseudomonadati</taxon>
        <taxon>Pseudomonadota</taxon>
        <taxon>Alphaproteobacteria</taxon>
        <taxon>Hyphomicrobiales</taxon>
        <taxon>Rhizobiaceae</taxon>
        <taxon>Rhizobium/Agrobacterium group</taxon>
        <taxon>Rhizobium</taxon>
    </lineage>
</organism>
<proteinExistence type="predicted"/>
<protein>
    <submittedName>
        <fullName evidence="1">Uncharacterized protein</fullName>
    </submittedName>
</protein>
<dbReference type="Proteomes" id="UP000565286">
    <property type="component" value="Unassembled WGS sequence"/>
</dbReference>
<dbReference type="AlphaFoldDB" id="A0A7W6CEN6"/>
<accession>A0A7W6CEN6</accession>
<dbReference type="RefSeq" id="WP_183897860.1">
    <property type="nucleotide sequence ID" value="NZ_JACIDV010000021.1"/>
</dbReference>
<evidence type="ECO:0000313" key="1">
    <source>
        <dbReference type="EMBL" id="MBB3948557.1"/>
    </source>
</evidence>
<sequence>MSFHEVDANPVLYPPSIPGLNLPSDLDHTVVANARFWPERSKHSVAAIKLLNPSESALPEAVIAALKEATQLAEIIRIVEDLDISGGSEGLGFVARTKTADALERAADGIDCTDSALSLRIRARILRHGSNKVLHDELTGLDEKVLMSVCGPLGTWLGKSKGTYHSALFAIVNTELNDIIAKVDACYTQSEAFLRELVNPDLVLGVPPAIKFTELMFCGGEANLYPKHFAYFLPEDEGMKRAPRKKTLVLSNVYREMYYRISKPFSKDIIPLIANAEDEIIDLQLALWFRGHDTGHEVRLPQTDYKIMRCEGRWLSMVMQEAMADVFGFLLSTSGPWTTVAPNASLQLASDIYIREMLRYLCRGGDDFPDAGAALIQMSFLSQHGFIDIDHVNIQINTTHDRLYAGMVALAKTFTERALANNVPGIQALINDYYRDEMARDFVKRCGVCDVVLDYAPHIS</sequence>
<dbReference type="EMBL" id="JACIDV010000021">
    <property type="protein sequence ID" value="MBB3948557.1"/>
    <property type="molecule type" value="Genomic_DNA"/>
</dbReference>
<keyword evidence="2" id="KW-1185">Reference proteome</keyword>
<name>A0A7W6CEN6_9HYPH</name>
<evidence type="ECO:0000313" key="2">
    <source>
        <dbReference type="Proteomes" id="UP000565286"/>
    </source>
</evidence>
<comment type="caution">
    <text evidence="1">The sequence shown here is derived from an EMBL/GenBank/DDBJ whole genome shotgun (WGS) entry which is preliminary data.</text>
</comment>